<reference evidence="4 5" key="1">
    <citation type="submission" date="2015-06" db="EMBL/GenBank/DDBJ databases">
        <title>Draft genome of the ant-associated black yeast Phialophora attae CBS 131958.</title>
        <authorList>
            <person name="Moreno L.F."/>
            <person name="Stielow B.J."/>
            <person name="de Hoog S."/>
            <person name="Vicente V.A."/>
            <person name="Weiss V.A."/>
            <person name="de Vries M."/>
            <person name="Cruz L.M."/>
            <person name="Souza E.M."/>
        </authorList>
    </citation>
    <scope>NUCLEOTIDE SEQUENCE [LARGE SCALE GENOMIC DNA]</scope>
    <source>
        <strain evidence="4 5">CBS 131958</strain>
    </source>
</reference>
<dbReference type="GeneID" id="28740389"/>
<dbReference type="RefSeq" id="XP_018001258.1">
    <property type="nucleotide sequence ID" value="XM_018148509.1"/>
</dbReference>
<dbReference type="Pfam" id="PF07287">
    <property type="entry name" value="AtuA"/>
    <property type="match status" value="1"/>
</dbReference>
<dbReference type="AlphaFoldDB" id="A0A0N1HBA1"/>
<keyword evidence="5" id="KW-1185">Reference proteome</keyword>
<dbReference type="EMBL" id="LFJN01000010">
    <property type="protein sequence ID" value="KPI41295.1"/>
    <property type="molecule type" value="Genomic_DNA"/>
</dbReference>
<dbReference type="VEuPathDB" id="FungiDB:AB675_8090"/>
<evidence type="ECO:0000259" key="3">
    <source>
        <dbReference type="Pfam" id="PF23544"/>
    </source>
</evidence>
<dbReference type="OrthoDB" id="10265871at2759"/>
<name>A0A0N1HBA1_9EURO</name>
<feature type="region of interest" description="Disordered" evidence="1">
    <location>
        <begin position="1"/>
        <end position="52"/>
    </location>
</feature>
<gene>
    <name evidence="4" type="ORF">AB675_8090</name>
</gene>
<dbReference type="PANTHER" id="PTHR47585">
    <property type="match status" value="1"/>
</dbReference>
<dbReference type="Proteomes" id="UP000038010">
    <property type="component" value="Unassembled WGS sequence"/>
</dbReference>
<feature type="domain" description="AtuA-like ferredoxin-fold" evidence="3">
    <location>
        <begin position="548"/>
        <end position="645"/>
    </location>
</feature>
<proteinExistence type="predicted"/>
<sequence length="657" mass="72717">MAATRSASSVPQVASKRQKVDHHVNGNGTAQVHSNKRCPRGQGPIRIGGASGGFTDRQRSILSFARDCDVDVIIGDWMSEMTMEWHGVAKNDDIKKGLSNEERVGMFDPSFMGTLTPALRHLEERNVKVAVNAGASDAEMLASLVQKEVTKQGLGLKVAWIQGDEVFEVVQRLLKKGEKFENVCFGTNLEDWGIEPITAQCYLGGAGIAEAFKAGADIVICGRVSDAAPVIGSAMWWHGWDRNSQFDEIAHSLIAGHLIECSTYVCGGYYSAFKSLFDGCEDIGFPIAAINADGTFVLEKEPNTGGEMSVGTATSQLLYEIQGPQYYGSDVVAVLEGIEMIQLAKDQVLVRGVKGNPPPTTTKVGITARGGWQAEFHYYLCGLDLKQKAEWTEKQIRKSIGKDVEKYSLLKFSLNGWSQEDPENQDVATVDLRIFVQTKDKSVIGAGNMVGFQRSCMENFLSSCPGASIENDLRQSAPKEYFEYWGALLPQSEVSHSVELPWLQKSIPVPPSTAVKDYGKFYDTRQWSYETTEPVDLASFGPTTRAPLGYVVLGRSGDKSSDCNVGFFTRHDDEWDWLRSLMTIPRMKQLLGPEYNGKDIDRFEIPAIRAVHFMLHDHLDRSWGASSTYDGLGKNLCEYIRAKHVDMPNLFLRRGRV</sequence>
<dbReference type="InterPro" id="IPR056362">
    <property type="entry name" value="AtuA-like_ferredoxin_dom"/>
</dbReference>
<evidence type="ECO:0000256" key="1">
    <source>
        <dbReference type="SAM" id="MobiDB-lite"/>
    </source>
</evidence>
<comment type="caution">
    <text evidence="4">The sequence shown here is derived from an EMBL/GenBank/DDBJ whole genome shotgun (WGS) entry which is preliminary data.</text>
</comment>
<organism evidence="4 5">
    <name type="scientific">Cyphellophora attinorum</name>
    <dbReference type="NCBI Taxonomy" id="1664694"/>
    <lineage>
        <taxon>Eukaryota</taxon>
        <taxon>Fungi</taxon>
        <taxon>Dikarya</taxon>
        <taxon>Ascomycota</taxon>
        <taxon>Pezizomycotina</taxon>
        <taxon>Eurotiomycetes</taxon>
        <taxon>Chaetothyriomycetidae</taxon>
        <taxon>Chaetothyriales</taxon>
        <taxon>Cyphellophoraceae</taxon>
        <taxon>Cyphellophora</taxon>
    </lineage>
</organism>
<evidence type="ECO:0008006" key="6">
    <source>
        <dbReference type="Google" id="ProtNLM"/>
    </source>
</evidence>
<accession>A0A0N1HBA1</accession>
<evidence type="ECO:0000313" key="5">
    <source>
        <dbReference type="Proteomes" id="UP000038010"/>
    </source>
</evidence>
<dbReference type="Pfam" id="PF23544">
    <property type="entry name" value="AtuA_ferredoxin"/>
    <property type="match status" value="1"/>
</dbReference>
<dbReference type="InterPro" id="IPR010839">
    <property type="entry name" value="AtuA_N"/>
</dbReference>
<protein>
    <recommendedName>
        <fullName evidence="6">DUF1446 domain-containing protein</fullName>
    </recommendedName>
</protein>
<dbReference type="PANTHER" id="PTHR47585:SF2">
    <property type="entry name" value="DUF1446 DOMAIN PROTEIN (AFU_ORTHOLOGUE AFUA_6G11420)"/>
    <property type="match status" value="1"/>
</dbReference>
<feature type="domain" description="Acyclic terpene utilisation N-terminal" evidence="2">
    <location>
        <begin position="45"/>
        <end position="499"/>
    </location>
</feature>
<evidence type="ECO:0000313" key="4">
    <source>
        <dbReference type="EMBL" id="KPI41295.1"/>
    </source>
</evidence>
<evidence type="ECO:0000259" key="2">
    <source>
        <dbReference type="Pfam" id="PF07287"/>
    </source>
</evidence>
<feature type="compositionally biased region" description="Polar residues" evidence="1">
    <location>
        <begin position="1"/>
        <end position="12"/>
    </location>
</feature>